<keyword evidence="2" id="KW-1185">Reference proteome</keyword>
<evidence type="ECO:0000313" key="1">
    <source>
        <dbReference type="EMBL" id="GGN64794.1"/>
    </source>
</evidence>
<dbReference type="EMBL" id="BMMM01000005">
    <property type="protein sequence ID" value="GGN64794.1"/>
    <property type="molecule type" value="Genomic_DNA"/>
</dbReference>
<evidence type="ECO:0000313" key="2">
    <source>
        <dbReference type="Proteomes" id="UP000600365"/>
    </source>
</evidence>
<dbReference type="AlphaFoldDB" id="A0A917Y3A6"/>
<sequence>MSGARRHLAVSRVEGQLALKNVEVLVVSVVHVWSGTHGARGEAELLEGEVPACVLAGEPEKVRDTGDVYEFTVLGAA</sequence>
<accession>A0A917Y3A6</accession>
<protein>
    <submittedName>
        <fullName evidence="1">Uncharacterized protein</fullName>
    </submittedName>
</protein>
<dbReference type="Proteomes" id="UP000600365">
    <property type="component" value="Unassembled WGS sequence"/>
</dbReference>
<proteinExistence type="predicted"/>
<reference evidence="1 2" key="1">
    <citation type="journal article" date="2014" name="Int. J. Syst. Evol. Microbiol.">
        <title>Complete genome sequence of Corynebacterium casei LMG S-19264T (=DSM 44701T), isolated from a smear-ripened cheese.</title>
        <authorList>
            <consortium name="US DOE Joint Genome Institute (JGI-PGF)"/>
            <person name="Walter F."/>
            <person name="Albersmeier A."/>
            <person name="Kalinowski J."/>
            <person name="Ruckert C."/>
        </authorList>
    </citation>
    <scope>NUCLEOTIDE SEQUENCE [LARGE SCALE GENOMIC DNA]</scope>
    <source>
        <strain evidence="1 2">CGMCC 4.7111</strain>
    </source>
</reference>
<gene>
    <name evidence="1" type="ORF">GCM10011579_034630</name>
</gene>
<comment type="caution">
    <text evidence="1">The sequence shown here is derived from an EMBL/GenBank/DDBJ whole genome shotgun (WGS) entry which is preliminary data.</text>
</comment>
<organism evidence="1 2">
    <name type="scientific">Streptomyces albiflavescens</name>
    <dbReference type="NCBI Taxonomy" id="1623582"/>
    <lineage>
        <taxon>Bacteria</taxon>
        <taxon>Bacillati</taxon>
        <taxon>Actinomycetota</taxon>
        <taxon>Actinomycetes</taxon>
        <taxon>Kitasatosporales</taxon>
        <taxon>Streptomycetaceae</taxon>
        <taxon>Streptomyces</taxon>
    </lineage>
</organism>
<name>A0A917Y3A6_9ACTN</name>